<dbReference type="AlphaFoldDB" id="A0A4R2NYN0"/>
<dbReference type="SUPFAM" id="SSF53448">
    <property type="entry name" value="Nucleotide-diphospho-sugar transferases"/>
    <property type="match status" value="1"/>
</dbReference>
<dbReference type="Gene3D" id="3.90.550.10">
    <property type="entry name" value="Spore Coat Polysaccharide Biosynthesis Protein SpsA, Chain A"/>
    <property type="match status" value="1"/>
</dbReference>
<dbReference type="RefSeq" id="WP_132598439.1">
    <property type="nucleotide sequence ID" value="NZ_NRRP01000001.1"/>
</dbReference>
<dbReference type="OrthoDB" id="5291101at2"/>
<dbReference type="Proteomes" id="UP000295733">
    <property type="component" value="Unassembled WGS sequence"/>
</dbReference>
<keyword evidence="3" id="KW-1185">Reference proteome</keyword>
<name>A0A4R2NYN0_RHOAD</name>
<dbReference type="Pfam" id="PF00535">
    <property type="entry name" value="Glycos_transf_2"/>
    <property type="match status" value="1"/>
</dbReference>
<evidence type="ECO:0000313" key="3">
    <source>
        <dbReference type="Proteomes" id="UP000295733"/>
    </source>
</evidence>
<dbReference type="InterPro" id="IPR001173">
    <property type="entry name" value="Glyco_trans_2-like"/>
</dbReference>
<feature type="domain" description="Glycosyltransferase 2-like" evidence="1">
    <location>
        <begin position="9"/>
        <end position="121"/>
    </location>
</feature>
<evidence type="ECO:0000313" key="2">
    <source>
        <dbReference type="EMBL" id="TCP27232.1"/>
    </source>
</evidence>
<gene>
    <name evidence="2" type="ORF">EV656_101135</name>
</gene>
<protein>
    <submittedName>
        <fullName evidence="2">Glycosyl transferase family 2</fullName>
    </submittedName>
</protein>
<proteinExistence type="predicted"/>
<dbReference type="EMBL" id="SLXL01000001">
    <property type="protein sequence ID" value="TCP27232.1"/>
    <property type="molecule type" value="Genomic_DNA"/>
</dbReference>
<sequence>MTAAPSLAVGIPTYFRSADLLRLVKGLTAADPDLPVTVIDDGPDPATAEALADAGPRVRLIRHETNRGYAHSFAELIEGCSADYLLVSADDDLCDAAGLARSRALLTARRPDFAATQFLDRAGAIKRGQPAAGPVALADIRDASGHAPGLIYRVAAARRALPFLQARLAADCYAARIYPQTLLVYTMALQGAACTWLPAAPITEGAAHPPSLSDSDGTAYHSPAGRLREQAAFAQAFTALAGFVPAQAQDRLAAIATLHDQDAYRRFMRALRLHHPELVEDWISGSLFYCRNSLARHLLNLWSWRRARRRAERTLRKESR</sequence>
<accession>A0A4R2NYN0</accession>
<evidence type="ECO:0000259" key="1">
    <source>
        <dbReference type="Pfam" id="PF00535"/>
    </source>
</evidence>
<dbReference type="InterPro" id="IPR029044">
    <property type="entry name" value="Nucleotide-diphossugar_trans"/>
</dbReference>
<comment type="caution">
    <text evidence="2">The sequence shown here is derived from an EMBL/GenBank/DDBJ whole genome shotgun (WGS) entry which is preliminary data.</text>
</comment>
<reference evidence="2 3" key="1">
    <citation type="submission" date="2019-03" db="EMBL/GenBank/DDBJ databases">
        <title>Genomic Encyclopedia of Type Strains, Phase IV (KMG-IV): sequencing the most valuable type-strain genomes for metagenomic binning, comparative biology and taxonomic classification.</title>
        <authorList>
            <person name="Goeker M."/>
        </authorList>
    </citation>
    <scope>NUCLEOTIDE SEQUENCE [LARGE SCALE GENOMIC DNA]</scope>
    <source>
        <strain evidence="2 3">DSM 2781</strain>
    </source>
</reference>
<keyword evidence="2" id="KW-0808">Transferase</keyword>
<dbReference type="GO" id="GO:0016740">
    <property type="term" value="F:transferase activity"/>
    <property type="evidence" value="ECO:0007669"/>
    <property type="project" value="UniProtKB-KW"/>
</dbReference>
<organism evidence="2 3">
    <name type="scientific">Rhodovulum adriaticum</name>
    <name type="common">Rhodopseudomonas adriatica</name>
    <dbReference type="NCBI Taxonomy" id="35804"/>
    <lineage>
        <taxon>Bacteria</taxon>
        <taxon>Pseudomonadati</taxon>
        <taxon>Pseudomonadota</taxon>
        <taxon>Alphaproteobacteria</taxon>
        <taxon>Rhodobacterales</taxon>
        <taxon>Paracoccaceae</taxon>
        <taxon>Rhodovulum</taxon>
    </lineage>
</organism>